<organism evidence="16 17">
    <name type="scientific">Melghirimyces thermohalophilus</name>
    <dbReference type="NCBI Taxonomy" id="1236220"/>
    <lineage>
        <taxon>Bacteria</taxon>
        <taxon>Bacillati</taxon>
        <taxon>Bacillota</taxon>
        <taxon>Bacilli</taxon>
        <taxon>Bacillales</taxon>
        <taxon>Thermoactinomycetaceae</taxon>
        <taxon>Melghirimyces</taxon>
    </lineage>
</organism>
<dbReference type="GO" id="GO:0004412">
    <property type="term" value="F:homoserine dehydrogenase activity"/>
    <property type="evidence" value="ECO:0007669"/>
    <property type="project" value="UniProtKB-EC"/>
</dbReference>
<gene>
    <name evidence="16" type="ORF">SAMN04488112_10667</name>
</gene>
<dbReference type="GO" id="GO:0009086">
    <property type="term" value="P:methionine biosynthetic process"/>
    <property type="evidence" value="ECO:0007669"/>
    <property type="project" value="UniProtKB-KW"/>
</dbReference>
<dbReference type="PANTHER" id="PTHR43331">
    <property type="entry name" value="HOMOSERINE DEHYDROGENASE"/>
    <property type="match status" value="1"/>
</dbReference>
<keyword evidence="7 12" id="KW-0791">Threonine biosynthesis</keyword>
<accession>A0A1G6KMK5</accession>
<dbReference type="RefSeq" id="WP_091567541.1">
    <property type="nucleotide sequence ID" value="NZ_FMZA01000006.1"/>
</dbReference>
<sequence>MKGIGVGLLGFGTVGAGVFHALRNQEDVILKRTESTFEVRAVLVQNADKKRVKEVEPLITTRFDQVMDADVQVVVEAIGGIEPARTYIEQAMVAGCHIVTANKELVAKHGPELERLARNNGVQFLYEASVGGGIPVLGTLLHLLKSNRIYRVSGILNGTTNYILTRMADAGVSFDQILAEAQEKGYAEADPAADVDGFDAVYKLSILGRLAFGAHIPVPEVRRKGIRDVTAAELELIARLGYRLKLLAVGEQYGEMGPISLGVEPTLLPSSHPLASVNGVHNAIHLEGDLVQDVTLVGQGAGEKPTASAVVEDLCNLSLPVPRRSLDEDPLLLPAAESGGTRFVFLNPRNTGILDADTLRQRLESIGLTVEGTAVSSQGGAGLILRRWDPSFASVLVAELGLDLSNLTTRPVFGSQGVQADQQQQVGSGAV</sequence>
<dbReference type="InterPro" id="IPR036291">
    <property type="entry name" value="NAD(P)-bd_dom_sf"/>
</dbReference>
<dbReference type="UniPathway" id="UPA00050">
    <property type="reaction ID" value="UER00063"/>
</dbReference>
<evidence type="ECO:0000256" key="8">
    <source>
        <dbReference type="ARBA" id="ARBA00023002"/>
    </source>
</evidence>
<evidence type="ECO:0000256" key="6">
    <source>
        <dbReference type="ARBA" id="ARBA00022605"/>
    </source>
</evidence>
<comment type="pathway">
    <text evidence="2 12">Amino-acid biosynthesis; L-methionine biosynthesis via de novo pathway; L-homoserine from L-aspartate: step 3/3.</text>
</comment>
<dbReference type="STRING" id="1236220.SAMN04488112_10667"/>
<dbReference type="GO" id="GO:0009088">
    <property type="term" value="P:threonine biosynthetic process"/>
    <property type="evidence" value="ECO:0007669"/>
    <property type="project" value="UniProtKB-UniPathway"/>
</dbReference>
<dbReference type="OrthoDB" id="9808167at2"/>
<dbReference type="Gene3D" id="3.30.360.10">
    <property type="entry name" value="Dihydrodipicolinate Reductase, domain 2"/>
    <property type="match status" value="1"/>
</dbReference>
<evidence type="ECO:0000256" key="2">
    <source>
        <dbReference type="ARBA" id="ARBA00005062"/>
    </source>
</evidence>
<dbReference type="InterPro" id="IPR001342">
    <property type="entry name" value="HDH_cat"/>
</dbReference>
<dbReference type="InterPro" id="IPR019811">
    <property type="entry name" value="HDH_CS"/>
</dbReference>
<comment type="similarity">
    <text evidence="3 13">Belongs to the homoserine dehydrogenase family.</text>
</comment>
<dbReference type="AlphaFoldDB" id="A0A1G6KMK5"/>
<keyword evidence="8 12" id="KW-0560">Oxidoreductase</keyword>
<evidence type="ECO:0000256" key="5">
    <source>
        <dbReference type="ARBA" id="ARBA00013376"/>
    </source>
</evidence>
<dbReference type="Pfam" id="PF00742">
    <property type="entry name" value="Homoserine_dh"/>
    <property type="match status" value="1"/>
</dbReference>
<evidence type="ECO:0000256" key="13">
    <source>
        <dbReference type="RuleBase" id="RU004171"/>
    </source>
</evidence>
<dbReference type="PANTHER" id="PTHR43331:SF1">
    <property type="entry name" value="HOMOSERINE DEHYDROGENASE"/>
    <property type="match status" value="1"/>
</dbReference>
<dbReference type="Gene3D" id="3.40.50.720">
    <property type="entry name" value="NAD(P)-binding Rossmann-like Domain"/>
    <property type="match status" value="1"/>
</dbReference>
<evidence type="ECO:0000256" key="11">
    <source>
        <dbReference type="ARBA" id="ARBA00048841"/>
    </source>
</evidence>
<dbReference type="NCBIfam" id="NF004976">
    <property type="entry name" value="PRK06349.1"/>
    <property type="match status" value="1"/>
</dbReference>
<dbReference type="Proteomes" id="UP000199387">
    <property type="component" value="Unassembled WGS sequence"/>
</dbReference>
<dbReference type="Pfam" id="PF03447">
    <property type="entry name" value="NAD_binding_3"/>
    <property type="match status" value="1"/>
</dbReference>
<keyword evidence="10 12" id="KW-0486">Methionine biosynthesis</keyword>
<evidence type="ECO:0000256" key="3">
    <source>
        <dbReference type="ARBA" id="ARBA00006753"/>
    </source>
</evidence>
<dbReference type="PROSITE" id="PS01042">
    <property type="entry name" value="HOMOSER_DHGENASE"/>
    <property type="match status" value="1"/>
</dbReference>
<comment type="pathway">
    <text evidence="1 12">Amino-acid biosynthesis; L-threonine biosynthesis; L-threonine from L-aspartate: step 3/5.</text>
</comment>
<feature type="domain" description="Homoserine dehydrogenase catalytic" evidence="14">
    <location>
        <begin position="135"/>
        <end position="314"/>
    </location>
</feature>
<comment type="catalytic activity">
    <reaction evidence="11">
        <text>L-homoserine + NADP(+) = L-aspartate 4-semialdehyde + NADPH + H(+)</text>
        <dbReference type="Rhea" id="RHEA:15761"/>
        <dbReference type="ChEBI" id="CHEBI:15378"/>
        <dbReference type="ChEBI" id="CHEBI:57476"/>
        <dbReference type="ChEBI" id="CHEBI:57783"/>
        <dbReference type="ChEBI" id="CHEBI:58349"/>
        <dbReference type="ChEBI" id="CHEBI:537519"/>
        <dbReference type="EC" id="1.1.1.3"/>
    </reaction>
    <physiologicalReaction direction="right-to-left" evidence="11">
        <dbReference type="Rhea" id="RHEA:15763"/>
    </physiologicalReaction>
</comment>
<dbReference type="FunFam" id="3.30.360.10:FF:000005">
    <property type="entry name" value="Homoserine dehydrogenase"/>
    <property type="match status" value="1"/>
</dbReference>
<dbReference type="EMBL" id="FMZA01000006">
    <property type="protein sequence ID" value="SDC32309.1"/>
    <property type="molecule type" value="Genomic_DNA"/>
</dbReference>
<dbReference type="SUPFAM" id="SSF51735">
    <property type="entry name" value="NAD(P)-binding Rossmann-fold domains"/>
    <property type="match status" value="1"/>
</dbReference>
<dbReference type="EC" id="1.1.1.3" evidence="4 12"/>
<evidence type="ECO:0000256" key="4">
    <source>
        <dbReference type="ARBA" id="ARBA00013213"/>
    </source>
</evidence>
<evidence type="ECO:0000259" key="14">
    <source>
        <dbReference type="Pfam" id="PF00742"/>
    </source>
</evidence>
<evidence type="ECO:0000256" key="12">
    <source>
        <dbReference type="RuleBase" id="RU000579"/>
    </source>
</evidence>
<evidence type="ECO:0000256" key="1">
    <source>
        <dbReference type="ARBA" id="ARBA00005056"/>
    </source>
</evidence>
<evidence type="ECO:0000256" key="7">
    <source>
        <dbReference type="ARBA" id="ARBA00022697"/>
    </source>
</evidence>
<proteinExistence type="inferred from homology"/>
<dbReference type="InterPro" id="IPR005106">
    <property type="entry name" value="Asp/hSer_DH_NAD-bd"/>
</dbReference>
<evidence type="ECO:0000256" key="10">
    <source>
        <dbReference type="ARBA" id="ARBA00023167"/>
    </source>
</evidence>
<dbReference type="SUPFAM" id="SSF55347">
    <property type="entry name" value="Glyceraldehyde-3-phosphate dehydrogenase-like, C-terminal domain"/>
    <property type="match status" value="1"/>
</dbReference>
<evidence type="ECO:0000259" key="15">
    <source>
        <dbReference type="Pfam" id="PF03447"/>
    </source>
</evidence>
<dbReference type="GO" id="GO:0050661">
    <property type="term" value="F:NADP binding"/>
    <property type="evidence" value="ECO:0007669"/>
    <property type="project" value="InterPro"/>
</dbReference>
<keyword evidence="12" id="KW-0521">NADP</keyword>
<feature type="domain" description="Aspartate/homoserine dehydrogenase NAD-binding" evidence="15">
    <location>
        <begin position="10"/>
        <end position="127"/>
    </location>
</feature>
<dbReference type="UniPathway" id="UPA00051">
    <property type="reaction ID" value="UER00465"/>
</dbReference>
<name>A0A1G6KMK5_9BACL</name>
<reference evidence="16 17" key="1">
    <citation type="submission" date="2016-10" db="EMBL/GenBank/DDBJ databases">
        <authorList>
            <person name="de Groot N.N."/>
        </authorList>
    </citation>
    <scope>NUCLEOTIDE SEQUENCE [LARGE SCALE GENOMIC DNA]</scope>
    <source>
        <strain evidence="16 17">DSM 45514</strain>
    </source>
</reference>
<evidence type="ECO:0000313" key="17">
    <source>
        <dbReference type="Proteomes" id="UP000199387"/>
    </source>
</evidence>
<protein>
    <recommendedName>
        <fullName evidence="5 12">Homoserine dehydrogenase</fullName>
        <ecNumber evidence="4 12">1.1.1.3</ecNumber>
    </recommendedName>
</protein>
<keyword evidence="6 12" id="KW-0028">Amino-acid biosynthesis</keyword>
<keyword evidence="9" id="KW-0915">Sodium</keyword>
<keyword evidence="17" id="KW-1185">Reference proteome</keyword>
<evidence type="ECO:0000313" key="16">
    <source>
        <dbReference type="EMBL" id="SDC32309.1"/>
    </source>
</evidence>
<evidence type="ECO:0000256" key="9">
    <source>
        <dbReference type="ARBA" id="ARBA00023053"/>
    </source>
</evidence>